<comment type="caution">
    <text evidence="1">The sequence shown here is derived from an EMBL/GenBank/DDBJ whole genome shotgun (WGS) entry which is preliminary data.</text>
</comment>
<dbReference type="EMBL" id="JAPJUH010000003">
    <property type="protein sequence ID" value="MCX3265577.1"/>
    <property type="molecule type" value="Genomic_DNA"/>
</dbReference>
<evidence type="ECO:0000313" key="2">
    <source>
        <dbReference type="Proteomes" id="UP001142592"/>
    </source>
</evidence>
<protein>
    <submittedName>
        <fullName evidence="1">Uncharacterized protein</fullName>
    </submittedName>
</protein>
<evidence type="ECO:0000313" key="1">
    <source>
        <dbReference type="EMBL" id="MCX3265577.1"/>
    </source>
</evidence>
<gene>
    <name evidence="1" type="ORF">OQZ29_12520</name>
</gene>
<name>A0A9X3DDE9_9SPHI</name>
<dbReference type="RefSeq" id="WP_029204424.1">
    <property type="nucleotide sequence ID" value="NZ_JAPJUH010000003.1"/>
</dbReference>
<reference evidence="1" key="1">
    <citation type="submission" date="2022-11" db="EMBL/GenBank/DDBJ databases">
        <authorList>
            <person name="Graham C."/>
            <person name="Newman J.D."/>
        </authorList>
    </citation>
    <scope>NUCLEOTIDE SEQUENCE</scope>
    <source>
        <strain evidence="1">DSM 19486</strain>
    </source>
</reference>
<keyword evidence="2" id="KW-1185">Reference proteome</keyword>
<organism evidence="1 2">
    <name type="scientific">Pedobacter agri</name>
    <dbReference type="NCBI Taxonomy" id="454586"/>
    <lineage>
        <taxon>Bacteria</taxon>
        <taxon>Pseudomonadati</taxon>
        <taxon>Bacteroidota</taxon>
        <taxon>Sphingobacteriia</taxon>
        <taxon>Sphingobacteriales</taxon>
        <taxon>Sphingobacteriaceae</taxon>
        <taxon>Pedobacter</taxon>
    </lineage>
</organism>
<dbReference type="Proteomes" id="UP001142592">
    <property type="component" value="Unassembled WGS sequence"/>
</dbReference>
<proteinExistence type="predicted"/>
<dbReference type="AlphaFoldDB" id="A0A9X3DDE9"/>
<sequence>MMVSDKMPTSALLEIKTGDQISKDSIHGTVSKIEIQETDEFLQFIFSLEGAQQIVVRKLKQVC</sequence>
<accession>A0A9X3DDE9</accession>